<protein>
    <recommendedName>
        <fullName evidence="2">histidine kinase</fullName>
        <ecNumber evidence="2">2.7.13.3</ecNumber>
    </recommendedName>
</protein>
<proteinExistence type="predicted"/>
<evidence type="ECO:0000256" key="9">
    <source>
        <dbReference type="SAM" id="MobiDB-lite"/>
    </source>
</evidence>
<dbReference type="Gene3D" id="3.30.565.10">
    <property type="entry name" value="Histidine kinase-like ATPase, C-terminal domain"/>
    <property type="match status" value="1"/>
</dbReference>
<dbReference type="Pfam" id="PF02518">
    <property type="entry name" value="HATPase_c"/>
    <property type="match status" value="1"/>
</dbReference>
<dbReference type="InterPro" id="IPR003661">
    <property type="entry name" value="HisK_dim/P_dom"/>
</dbReference>
<feature type="region of interest" description="Disordered" evidence="9">
    <location>
        <begin position="697"/>
        <end position="748"/>
    </location>
</feature>
<evidence type="ECO:0000256" key="8">
    <source>
        <dbReference type="ARBA" id="ARBA00023012"/>
    </source>
</evidence>
<dbReference type="Pfam" id="PF00512">
    <property type="entry name" value="HisKA"/>
    <property type="match status" value="1"/>
</dbReference>
<feature type="transmembrane region" description="Helical" evidence="10">
    <location>
        <begin position="160"/>
        <end position="179"/>
    </location>
</feature>
<dbReference type="SUPFAM" id="SSF55874">
    <property type="entry name" value="ATPase domain of HSP90 chaperone/DNA topoisomerase II/histidine kinase"/>
    <property type="match status" value="1"/>
</dbReference>
<feature type="compositionally biased region" description="Basic and acidic residues" evidence="9">
    <location>
        <begin position="717"/>
        <end position="727"/>
    </location>
</feature>
<feature type="transmembrane region" description="Helical" evidence="10">
    <location>
        <begin position="246"/>
        <end position="267"/>
    </location>
</feature>
<keyword evidence="10" id="KW-1133">Transmembrane helix</keyword>
<evidence type="ECO:0000256" key="3">
    <source>
        <dbReference type="ARBA" id="ARBA00022553"/>
    </source>
</evidence>
<dbReference type="PANTHER" id="PTHR43065">
    <property type="entry name" value="SENSOR HISTIDINE KINASE"/>
    <property type="match status" value="1"/>
</dbReference>
<dbReference type="InterPro" id="IPR036097">
    <property type="entry name" value="HisK_dim/P_sf"/>
</dbReference>
<feature type="transmembrane region" description="Helical" evidence="10">
    <location>
        <begin position="36"/>
        <end position="55"/>
    </location>
</feature>
<evidence type="ECO:0000256" key="1">
    <source>
        <dbReference type="ARBA" id="ARBA00000085"/>
    </source>
</evidence>
<feature type="transmembrane region" description="Helical" evidence="10">
    <location>
        <begin position="218"/>
        <end position="240"/>
    </location>
</feature>
<feature type="transmembrane region" description="Helical" evidence="10">
    <location>
        <begin position="6"/>
        <end position="24"/>
    </location>
</feature>
<evidence type="ECO:0000256" key="6">
    <source>
        <dbReference type="ARBA" id="ARBA00022777"/>
    </source>
</evidence>
<keyword evidence="5" id="KW-0547">Nucleotide-binding</keyword>
<keyword evidence="4" id="KW-0808">Transferase</keyword>
<evidence type="ECO:0000259" key="11">
    <source>
        <dbReference type="PROSITE" id="PS50109"/>
    </source>
</evidence>
<dbReference type="Proteomes" id="UP001221838">
    <property type="component" value="Unassembled WGS sequence"/>
</dbReference>
<evidence type="ECO:0000256" key="10">
    <source>
        <dbReference type="SAM" id="Phobius"/>
    </source>
</evidence>
<dbReference type="EMBL" id="JAQNDM010000001">
    <property type="protein sequence ID" value="MDC0707247.1"/>
    <property type="molecule type" value="Genomic_DNA"/>
</dbReference>
<dbReference type="PANTHER" id="PTHR43065:SF10">
    <property type="entry name" value="PEROXIDE STRESS-ACTIVATED HISTIDINE KINASE MAK3"/>
    <property type="match status" value="1"/>
</dbReference>
<feature type="transmembrane region" description="Helical" evidence="10">
    <location>
        <begin position="67"/>
        <end position="91"/>
    </location>
</feature>
<dbReference type="PROSITE" id="PS50109">
    <property type="entry name" value="HIS_KIN"/>
    <property type="match status" value="1"/>
</dbReference>
<accession>A0ABT5D0P7</accession>
<comment type="catalytic activity">
    <reaction evidence="1">
        <text>ATP + protein L-histidine = ADP + protein N-phospho-L-histidine.</text>
        <dbReference type="EC" id="2.7.13.3"/>
    </reaction>
</comment>
<dbReference type="RefSeq" id="WP_272134488.1">
    <property type="nucleotide sequence ID" value="NZ_JAQNDM010000001.1"/>
</dbReference>
<evidence type="ECO:0000256" key="4">
    <source>
        <dbReference type="ARBA" id="ARBA00022679"/>
    </source>
</evidence>
<dbReference type="CDD" id="cd00082">
    <property type="entry name" value="HisKA"/>
    <property type="match status" value="1"/>
</dbReference>
<dbReference type="InterPro" id="IPR003018">
    <property type="entry name" value="GAF"/>
</dbReference>
<dbReference type="EC" id="2.7.13.3" evidence="2"/>
<reference evidence="12 13" key="1">
    <citation type="submission" date="2022-11" db="EMBL/GenBank/DDBJ databases">
        <title>Minimal conservation of predation-associated metabolite biosynthetic gene clusters underscores biosynthetic potential of Myxococcota including descriptions for ten novel species: Archangium lansinium sp. nov., Myxococcus landrumus sp. nov., Nannocystis bai.</title>
        <authorList>
            <person name="Ahearne A."/>
            <person name="Stevens C."/>
            <person name="Dowd S."/>
        </authorList>
    </citation>
    <scope>NUCLEOTIDE SEQUENCE [LARGE SCALE GENOMIC DNA]</scope>
    <source>
        <strain evidence="12 13">NCWAL01</strain>
    </source>
</reference>
<dbReference type="InterPro" id="IPR036890">
    <property type="entry name" value="HATPase_C_sf"/>
</dbReference>
<keyword evidence="6" id="KW-0418">Kinase</keyword>
<keyword evidence="10" id="KW-0812">Transmembrane</keyword>
<keyword evidence="13" id="KW-1185">Reference proteome</keyword>
<dbReference type="Gene3D" id="1.10.287.130">
    <property type="match status" value="1"/>
</dbReference>
<evidence type="ECO:0000256" key="5">
    <source>
        <dbReference type="ARBA" id="ARBA00022741"/>
    </source>
</evidence>
<dbReference type="GO" id="GO:0005524">
    <property type="term" value="F:ATP binding"/>
    <property type="evidence" value="ECO:0007669"/>
    <property type="project" value="UniProtKB-KW"/>
</dbReference>
<gene>
    <name evidence="12" type="ORF">POL68_02075</name>
</gene>
<feature type="compositionally biased region" description="Low complexity" evidence="9">
    <location>
        <begin position="697"/>
        <end position="711"/>
    </location>
</feature>
<dbReference type="InterPro" id="IPR003594">
    <property type="entry name" value="HATPase_dom"/>
</dbReference>
<keyword evidence="7 12" id="KW-0067">ATP-binding</keyword>
<name>A0ABT5D0P7_9BACT</name>
<keyword evidence="8" id="KW-0902">Two-component regulatory system</keyword>
<dbReference type="Pfam" id="PF13185">
    <property type="entry name" value="GAF_2"/>
    <property type="match status" value="1"/>
</dbReference>
<comment type="caution">
    <text evidence="12">The sequence shown here is derived from an EMBL/GenBank/DDBJ whole genome shotgun (WGS) entry which is preliminary data.</text>
</comment>
<dbReference type="PRINTS" id="PR00344">
    <property type="entry name" value="BCTRLSENSOR"/>
</dbReference>
<dbReference type="SMART" id="SM00388">
    <property type="entry name" value="HisKA"/>
    <property type="match status" value="1"/>
</dbReference>
<dbReference type="Gene3D" id="3.30.450.40">
    <property type="match status" value="1"/>
</dbReference>
<feature type="transmembrane region" description="Helical" evidence="10">
    <location>
        <begin position="126"/>
        <end position="148"/>
    </location>
</feature>
<dbReference type="InterPro" id="IPR004358">
    <property type="entry name" value="Sig_transdc_His_kin-like_C"/>
</dbReference>
<feature type="domain" description="Histidine kinase" evidence="11">
    <location>
        <begin position="479"/>
        <end position="695"/>
    </location>
</feature>
<sequence>MDIPTQNALFASLVGLALGLAMLLRSGRSRAMTLYSLFAFTVAGYYLASFVYSVVSPTESPWASRIAVGATLFLLSMVPGSAVGFFLEFLSVSKSTHVLGRRLSLLSAVLGLAVAVTPLAERSWAQLTLSVWVLGALLISVSLLFLRVRNQQSRIERLRMTYLAIGAGVSILLSLLDLVSGHYDIPLPSLGAVFTTLYLVFLYQTLRRLRLMDLNELLGKLASQAVLAVLLAAVFTVLTSWVKENILQLLFNTVVATFVIIILLEPLGARVDAQMVRILFRERFELLGALGTLQARMATVIDIAEVTRMALDAIHETGRVTHVSIYLLAEDRPGYRLLDSRGPPPEVFLDTAAARGLLLAVASGQKAVLLENLDSRVKALRAQLTEGKRFRDELKRLNDTRAALVKMQAGITVPLVGNDRVIGFLNLWDERVPEAYASDEIALILKVAERLATVLENSKLYEKIRERDRLAALGEMAAGLAHEIRNPLGAIKGAAQCLDPRRLPGEDGEFLGVIVEEVNRLNGVVTAFLDYARPLKQNFGPTDLNEVVTRTMRLIQNDVPKEMNLAVELDLTVPKVDADAEQLKQVLINLVQNAVQAIGPSAGRITVRTLKPDRFGDFRSNVAESVEVHVFDTGPGIPTEQQQHIFVPFFTTKEKGTGLGLAICQRIVKNHGGSISVQSKPGEGCTFIVRFPALPSEQPPAEVAPAPEWTPMSLPHSSKDLPRETLRDGPLPQTPESRSKREKKSKSL</sequence>
<dbReference type="SUPFAM" id="SSF47384">
    <property type="entry name" value="Homodimeric domain of signal transducing histidine kinase"/>
    <property type="match status" value="1"/>
</dbReference>
<dbReference type="InterPro" id="IPR029016">
    <property type="entry name" value="GAF-like_dom_sf"/>
</dbReference>
<feature type="transmembrane region" description="Helical" evidence="10">
    <location>
        <begin position="185"/>
        <end position="206"/>
    </location>
</feature>
<keyword evidence="3" id="KW-0597">Phosphoprotein</keyword>
<feature type="transmembrane region" description="Helical" evidence="10">
    <location>
        <begin position="103"/>
        <end position="120"/>
    </location>
</feature>
<evidence type="ECO:0000256" key="2">
    <source>
        <dbReference type="ARBA" id="ARBA00012438"/>
    </source>
</evidence>
<dbReference type="SMART" id="SM00065">
    <property type="entry name" value="GAF"/>
    <property type="match status" value="1"/>
</dbReference>
<evidence type="ECO:0000313" key="13">
    <source>
        <dbReference type="Proteomes" id="UP001221838"/>
    </source>
</evidence>
<organism evidence="12 13">
    <name type="scientific">Stigmatella ashevillensis</name>
    <dbReference type="NCBI Taxonomy" id="2995309"/>
    <lineage>
        <taxon>Bacteria</taxon>
        <taxon>Pseudomonadati</taxon>
        <taxon>Myxococcota</taxon>
        <taxon>Myxococcia</taxon>
        <taxon>Myxococcales</taxon>
        <taxon>Cystobacterineae</taxon>
        <taxon>Archangiaceae</taxon>
        <taxon>Stigmatella</taxon>
    </lineage>
</organism>
<dbReference type="SMART" id="SM00387">
    <property type="entry name" value="HATPase_c"/>
    <property type="match status" value="1"/>
</dbReference>
<evidence type="ECO:0000256" key="7">
    <source>
        <dbReference type="ARBA" id="ARBA00022840"/>
    </source>
</evidence>
<evidence type="ECO:0000313" key="12">
    <source>
        <dbReference type="EMBL" id="MDC0707247.1"/>
    </source>
</evidence>
<dbReference type="InterPro" id="IPR005467">
    <property type="entry name" value="His_kinase_dom"/>
</dbReference>
<keyword evidence="10" id="KW-0472">Membrane</keyword>
<dbReference type="SUPFAM" id="SSF55781">
    <property type="entry name" value="GAF domain-like"/>
    <property type="match status" value="1"/>
</dbReference>